<dbReference type="SUPFAM" id="SSF46894">
    <property type="entry name" value="C-terminal effector domain of the bipartite response regulators"/>
    <property type="match status" value="1"/>
</dbReference>
<proteinExistence type="predicted"/>
<dbReference type="PROSITE" id="PS50043">
    <property type="entry name" value="HTH_LUXR_2"/>
    <property type="match status" value="1"/>
</dbReference>
<accession>A0A9X2IG11</accession>
<dbReference type="GO" id="GO:0003677">
    <property type="term" value="F:DNA binding"/>
    <property type="evidence" value="ECO:0007669"/>
    <property type="project" value="UniProtKB-KW"/>
</dbReference>
<dbReference type="EMBL" id="JAMOIL010000019">
    <property type="protein sequence ID" value="MCM0621548.1"/>
    <property type="molecule type" value="Genomic_DNA"/>
</dbReference>
<gene>
    <name evidence="6" type="ORF">M8330_14740</name>
</gene>
<reference evidence="6" key="1">
    <citation type="submission" date="2022-05" db="EMBL/GenBank/DDBJ databases">
        <authorList>
            <person name="Tuo L."/>
        </authorList>
    </citation>
    <scope>NUCLEOTIDE SEQUENCE</scope>
    <source>
        <strain evidence="6">BSK12Z-4</strain>
    </source>
</reference>
<feature type="domain" description="HTH luxR-type" evidence="5">
    <location>
        <begin position="120"/>
        <end position="185"/>
    </location>
</feature>
<sequence length="233" mass="24759">MGLRSMLTSYTSRVVLLDPRAALERPTTVDVVLYEPARQTPTSQAMLRDLVRGSGAVAAIYSWRDPDGDSVRGSFAIHLSKAMPVSDLVASVEALRDGGEVASLRRIPADPGPLSVIDQTVDGAHDLTPREAEILSLVTQGLTNSEIGARLYLSINSVKTYIRAAYRKIDVTRRAQAVAWGMEHGLAPLAEIRGPEAAPGDASPNASTAVAEARRHAVEALGQEPVAEQAGSL</sequence>
<evidence type="ECO:0000313" key="6">
    <source>
        <dbReference type="EMBL" id="MCM0621548.1"/>
    </source>
</evidence>
<evidence type="ECO:0000256" key="3">
    <source>
        <dbReference type="ARBA" id="ARBA00023163"/>
    </source>
</evidence>
<dbReference type="RefSeq" id="WP_250827956.1">
    <property type="nucleotide sequence ID" value="NZ_JAMOIL010000019.1"/>
</dbReference>
<evidence type="ECO:0000256" key="1">
    <source>
        <dbReference type="ARBA" id="ARBA00023015"/>
    </source>
</evidence>
<dbReference type="Gene3D" id="1.10.10.10">
    <property type="entry name" value="Winged helix-like DNA-binding domain superfamily/Winged helix DNA-binding domain"/>
    <property type="match status" value="1"/>
</dbReference>
<keyword evidence="1" id="KW-0805">Transcription regulation</keyword>
<organism evidence="6 7">
    <name type="scientific">Nocardioides bruguierae</name>
    <dbReference type="NCBI Taxonomy" id="2945102"/>
    <lineage>
        <taxon>Bacteria</taxon>
        <taxon>Bacillati</taxon>
        <taxon>Actinomycetota</taxon>
        <taxon>Actinomycetes</taxon>
        <taxon>Propionibacteriales</taxon>
        <taxon>Nocardioidaceae</taxon>
        <taxon>Nocardioides</taxon>
    </lineage>
</organism>
<dbReference type="Proteomes" id="UP001139485">
    <property type="component" value="Unassembled WGS sequence"/>
</dbReference>
<name>A0A9X2IG11_9ACTN</name>
<evidence type="ECO:0000256" key="2">
    <source>
        <dbReference type="ARBA" id="ARBA00023125"/>
    </source>
</evidence>
<dbReference type="CDD" id="cd06170">
    <property type="entry name" value="LuxR_C_like"/>
    <property type="match status" value="1"/>
</dbReference>
<dbReference type="PANTHER" id="PTHR44688">
    <property type="entry name" value="DNA-BINDING TRANSCRIPTIONAL ACTIVATOR DEVR_DOSR"/>
    <property type="match status" value="1"/>
</dbReference>
<evidence type="ECO:0000259" key="5">
    <source>
        <dbReference type="PROSITE" id="PS50043"/>
    </source>
</evidence>
<dbReference type="Pfam" id="PF00196">
    <property type="entry name" value="GerE"/>
    <property type="match status" value="1"/>
</dbReference>
<keyword evidence="3" id="KW-0804">Transcription</keyword>
<dbReference type="PRINTS" id="PR00038">
    <property type="entry name" value="HTHLUXR"/>
</dbReference>
<protein>
    <submittedName>
        <fullName evidence="6">Response regulator transcription factor</fullName>
    </submittedName>
</protein>
<evidence type="ECO:0000313" key="7">
    <source>
        <dbReference type="Proteomes" id="UP001139485"/>
    </source>
</evidence>
<dbReference type="AlphaFoldDB" id="A0A9X2IG11"/>
<dbReference type="InterPro" id="IPR016032">
    <property type="entry name" value="Sig_transdc_resp-reg_C-effctor"/>
</dbReference>
<comment type="caution">
    <text evidence="6">The sequence shown here is derived from an EMBL/GenBank/DDBJ whole genome shotgun (WGS) entry which is preliminary data.</text>
</comment>
<dbReference type="SMART" id="SM00421">
    <property type="entry name" value="HTH_LUXR"/>
    <property type="match status" value="1"/>
</dbReference>
<dbReference type="InterPro" id="IPR036388">
    <property type="entry name" value="WH-like_DNA-bd_sf"/>
</dbReference>
<keyword evidence="2" id="KW-0238">DNA-binding</keyword>
<evidence type="ECO:0000256" key="4">
    <source>
        <dbReference type="SAM" id="MobiDB-lite"/>
    </source>
</evidence>
<dbReference type="GO" id="GO:0006355">
    <property type="term" value="P:regulation of DNA-templated transcription"/>
    <property type="evidence" value="ECO:0007669"/>
    <property type="project" value="InterPro"/>
</dbReference>
<dbReference type="PANTHER" id="PTHR44688:SF16">
    <property type="entry name" value="DNA-BINDING TRANSCRIPTIONAL ACTIVATOR DEVR_DOSR"/>
    <property type="match status" value="1"/>
</dbReference>
<feature type="region of interest" description="Disordered" evidence="4">
    <location>
        <begin position="194"/>
        <end position="233"/>
    </location>
</feature>
<dbReference type="InterPro" id="IPR000792">
    <property type="entry name" value="Tscrpt_reg_LuxR_C"/>
</dbReference>
<keyword evidence="7" id="KW-1185">Reference proteome</keyword>
<dbReference type="PROSITE" id="PS00622">
    <property type="entry name" value="HTH_LUXR_1"/>
    <property type="match status" value="1"/>
</dbReference>